<feature type="domain" description="Major facilitator superfamily (MFS) profile" evidence="9">
    <location>
        <begin position="24"/>
        <end position="492"/>
    </location>
</feature>
<dbReference type="EMBL" id="LNKA01000001">
    <property type="protein sequence ID" value="KTC66030.1"/>
    <property type="molecule type" value="Genomic_DNA"/>
</dbReference>
<feature type="transmembrane region" description="Helical" evidence="8">
    <location>
        <begin position="421"/>
        <end position="440"/>
    </location>
</feature>
<comment type="subcellular location">
    <subcellularLocation>
        <location evidence="1">Cell membrane</location>
        <topology evidence="1">Multi-pass membrane protein</topology>
    </subcellularLocation>
</comment>
<feature type="transmembrane region" description="Helical" evidence="8">
    <location>
        <begin position="385"/>
        <end position="409"/>
    </location>
</feature>
<keyword evidence="2" id="KW-0813">Transport</keyword>
<evidence type="ECO:0000256" key="5">
    <source>
        <dbReference type="ARBA" id="ARBA00022856"/>
    </source>
</evidence>
<evidence type="ECO:0000256" key="7">
    <source>
        <dbReference type="ARBA" id="ARBA00023136"/>
    </source>
</evidence>
<dbReference type="PANTHER" id="PTHR23517:SF15">
    <property type="entry name" value="PROTON-DEPENDENT OLIGOPEPTIDE FAMILY TRANSPORT PROTEIN"/>
    <property type="match status" value="1"/>
</dbReference>
<geneLocation type="plasmid" evidence="11 13">
    <name>19</name>
</geneLocation>
<evidence type="ECO:0000313" key="11">
    <source>
        <dbReference type="EMBL" id="VEH85689.1"/>
    </source>
</evidence>
<keyword evidence="7 8" id="KW-0472">Membrane</keyword>
<feature type="transmembrane region" description="Helical" evidence="8">
    <location>
        <begin position="318"/>
        <end position="335"/>
    </location>
</feature>
<dbReference type="SUPFAM" id="SSF103473">
    <property type="entry name" value="MFS general substrate transporter"/>
    <property type="match status" value="1"/>
</dbReference>
<protein>
    <submittedName>
        <fullName evidence="10">POT family transporter protein proton/peptide symporter</fullName>
    </submittedName>
    <submittedName>
        <fullName evidence="11">Proton/peptide symporter, POT family protein</fullName>
    </submittedName>
</protein>
<dbReference type="CDD" id="cd17346">
    <property type="entry name" value="MFS_DtpA_like"/>
    <property type="match status" value="1"/>
</dbReference>
<evidence type="ECO:0000256" key="8">
    <source>
        <dbReference type="SAM" id="Phobius"/>
    </source>
</evidence>
<keyword evidence="4 8" id="KW-0812">Transmembrane</keyword>
<dbReference type="OrthoDB" id="5351355at2"/>
<dbReference type="PATRIC" id="fig|45056.6.peg.711"/>
<dbReference type="InterPro" id="IPR000109">
    <property type="entry name" value="POT_fam"/>
</dbReference>
<dbReference type="PANTHER" id="PTHR23517">
    <property type="entry name" value="RESISTANCE PROTEIN MDTM, PUTATIVE-RELATED-RELATED"/>
    <property type="match status" value="1"/>
</dbReference>
<gene>
    <name evidence="11" type="primary">dtpA</name>
    <name evidence="10" type="ORF">Lade_0688</name>
    <name evidence="11" type="ORF">NCTC12735_01324</name>
</gene>
<dbReference type="InterPro" id="IPR036259">
    <property type="entry name" value="MFS_trans_sf"/>
</dbReference>
<keyword evidence="5" id="KW-0571">Peptide transport</keyword>
<evidence type="ECO:0000256" key="4">
    <source>
        <dbReference type="ARBA" id="ARBA00022692"/>
    </source>
</evidence>
<dbReference type="GO" id="GO:0015833">
    <property type="term" value="P:peptide transport"/>
    <property type="evidence" value="ECO:0007669"/>
    <property type="project" value="UniProtKB-KW"/>
</dbReference>
<keyword evidence="5" id="KW-0653">Protein transport</keyword>
<dbReference type="EMBL" id="LR134428">
    <property type="protein sequence ID" value="VEH85689.1"/>
    <property type="molecule type" value="Genomic_DNA"/>
</dbReference>
<dbReference type="Proteomes" id="UP000281170">
    <property type="component" value="Plasmid 19"/>
</dbReference>
<dbReference type="KEGG" id="ladl:NCTC12735_01324"/>
<name>A0A0W0R4T0_9GAMM</name>
<evidence type="ECO:0000313" key="12">
    <source>
        <dbReference type="Proteomes" id="UP000054859"/>
    </source>
</evidence>
<dbReference type="PROSITE" id="PS50850">
    <property type="entry name" value="MFS"/>
    <property type="match status" value="1"/>
</dbReference>
<dbReference type="Pfam" id="PF00854">
    <property type="entry name" value="PTR2"/>
    <property type="match status" value="1"/>
</dbReference>
<dbReference type="InterPro" id="IPR050171">
    <property type="entry name" value="MFS_Transporters"/>
</dbReference>
<evidence type="ECO:0000259" key="9">
    <source>
        <dbReference type="PROSITE" id="PS50850"/>
    </source>
</evidence>
<dbReference type="InterPro" id="IPR005279">
    <property type="entry name" value="Dipep/tripep_permease"/>
</dbReference>
<dbReference type="AlphaFoldDB" id="A0A0W0R4T0"/>
<evidence type="ECO:0000256" key="3">
    <source>
        <dbReference type="ARBA" id="ARBA00022475"/>
    </source>
</evidence>
<evidence type="ECO:0000313" key="10">
    <source>
        <dbReference type="EMBL" id="KTC66030.1"/>
    </source>
</evidence>
<keyword evidence="12" id="KW-1185">Reference proteome</keyword>
<dbReference type="NCBIfam" id="TIGR00924">
    <property type="entry name" value="yjdL_sub1_fam"/>
    <property type="match status" value="1"/>
</dbReference>
<dbReference type="Proteomes" id="UP000054859">
    <property type="component" value="Unassembled WGS sequence"/>
</dbReference>
<sequence>MIDWYFTKSVELFVSIGEINHPPSLRIFFATEMWERYGFYVVQTLLALYLLNHFKWADSRIYPVVGSFTAITYISPVIGGWIADHLLGQKRTILIGAIVLFFSYLLLGFIHTDQALMLMLGGIAVGTGLLKPNISSLLGNEYPQTSANRESGFTIFYMGITSGIILGTLLPSYIQQLFGWSVTFLSAAFGMVIASIVFVFGIYRYRIADYHPYAHQKEKVLYAVALISLLWLISFYILRDPLLANGVFAIVVILSIGFIISNIKQDDHEQAIQTIIIGLLCLISAMFWSFYFQMFLSLTLFLKRVVQPSLFGIPFPPPYYVAVQSVGMIIFGYFLARSRKNLSLPQRAISIGNKFLIAMIFISAAYLLITIASNTSSDNSLLSPLYFIPAYLFISIAELLLSPVGLAAVTMLASHKKVSTMMGIFFVSLGIGGFLSGKLANLTSIPQNQLETISVEALKSLYGNSFKILFLILVGLSFVSLVLNLIIKRLIYKTFNKVSV</sequence>
<feature type="transmembrane region" description="Helical" evidence="8">
    <location>
        <begin position="244"/>
        <end position="263"/>
    </location>
</feature>
<evidence type="ECO:0000256" key="2">
    <source>
        <dbReference type="ARBA" id="ARBA00022448"/>
    </source>
</evidence>
<dbReference type="Gene3D" id="1.20.1250.20">
    <property type="entry name" value="MFS general substrate transporter like domains"/>
    <property type="match status" value="1"/>
</dbReference>
<evidence type="ECO:0000313" key="13">
    <source>
        <dbReference type="Proteomes" id="UP000281170"/>
    </source>
</evidence>
<keyword evidence="11" id="KW-0614">Plasmid</keyword>
<feature type="transmembrane region" description="Helical" evidence="8">
    <location>
        <begin position="155"/>
        <end position="174"/>
    </location>
</feature>
<organism evidence="10 12">
    <name type="scientific">Legionella adelaidensis</name>
    <dbReference type="NCBI Taxonomy" id="45056"/>
    <lineage>
        <taxon>Bacteria</taxon>
        <taxon>Pseudomonadati</taxon>
        <taxon>Pseudomonadota</taxon>
        <taxon>Gammaproteobacteria</taxon>
        <taxon>Legionellales</taxon>
        <taxon>Legionellaceae</taxon>
        <taxon>Legionella</taxon>
    </lineage>
</organism>
<feature type="transmembrane region" description="Helical" evidence="8">
    <location>
        <begin position="220"/>
        <end position="238"/>
    </location>
</feature>
<dbReference type="STRING" id="45056.Lade_0688"/>
<dbReference type="InterPro" id="IPR020846">
    <property type="entry name" value="MFS_dom"/>
</dbReference>
<dbReference type="RefSeq" id="WP_084758824.1">
    <property type="nucleotide sequence ID" value="NZ_CAAAHS010000005.1"/>
</dbReference>
<feature type="transmembrane region" description="Helical" evidence="8">
    <location>
        <begin position="93"/>
        <end position="110"/>
    </location>
</feature>
<feature type="transmembrane region" description="Helical" evidence="8">
    <location>
        <begin position="468"/>
        <end position="487"/>
    </location>
</feature>
<feature type="transmembrane region" description="Helical" evidence="8">
    <location>
        <begin position="180"/>
        <end position="200"/>
    </location>
</feature>
<evidence type="ECO:0000256" key="6">
    <source>
        <dbReference type="ARBA" id="ARBA00022989"/>
    </source>
</evidence>
<dbReference type="GO" id="GO:1904680">
    <property type="term" value="F:peptide transmembrane transporter activity"/>
    <property type="evidence" value="ECO:0007669"/>
    <property type="project" value="InterPro"/>
</dbReference>
<reference evidence="11 13" key="2">
    <citation type="submission" date="2018-12" db="EMBL/GenBank/DDBJ databases">
        <authorList>
            <consortium name="Pathogen Informatics"/>
        </authorList>
    </citation>
    <scope>NUCLEOTIDE SEQUENCE [LARGE SCALE GENOMIC DNA]</scope>
    <source>
        <strain evidence="11 13">NCTC12735</strain>
        <plasmid evidence="13">19</plasmid>
    </source>
</reference>
<keyword evidence="6 8" id="KW-1133">Transmembrane helix</keyword>
<feature type="transmembrane region" description="Helical" evidence="8">
    <location>
        <begin position="275"/>
        <end position="298"/>
    </location>
</feature>
<feature type="transmembrane region" description="Helical" evidence="8">
    <location>
        <begin position="355"/>
        <end position="373"/>
    </location>
</feature>
<dbReference type="GO" id="GO:0005886">
    <property type="term" value="C:plasma membrane"/>
    <property type="evidence" value="ECO:0007669"/>
    <property type="project" value="UniProtKB-SubCell"/>
</dbReference>
<proteinExistence type="predicted"/>
<reference evidence="10 12" key="1">
    <citation type="submission" date="2015-11" db="EMBL/GenBank/DDBJ databases">
        <title>Identification of large and diverse effector repertoires of 38 Legionella species.</title>
        <authorList>
            <person name="Burstein D."/>
            <person name="Amaro F."/>
            <person name="Zusman T."/>
            <person name="Lifshitz Z."/>
            <person name="Cohen O."/>
            <person name="Gilbert J.A."/>
            <person name="Pupko T."/>
            <person name="Shuman H.A."/>
            <person name="Segal G."/>
        </authorList>
    </citation>
    <scope>NUCLEOTIDE SEQUENCE [LARGE SCALE GENOMIC DNA]</scope>
    <source>
        <strain evidence="10 12">1762-AUS-E</strain>
    </source>
</reference>
<evidence type="ECO:0000256" key="1">
    <source>
        <dbReference type="ARBA" id="ARBA00004651"/>
    </source>
</evidence>
<keyword evidence="3" id="KW-1003">Cell membrane</keyword>
<feature type="transmembrane region" description="Helical" evidence="8">
    <location>
        <begin position="37"/>
        <end position="54"/>
    </location>
</feature>
<accession>A0A0W0R4T0</accession>
<feature type="transmembrane region" description="Helical" evidence="8">
    <location>
        <begin position="60"/>
        <end position="81"/>
    </location>
</feature>